<evidence type="ECO:0000313" key="17">
    <source>
        <dbReference type="EMBL" id="AES97670.1"/>
    </source>
</evidence>
<dbReference type="AlphaFoldDB" id="G7JXB4"/>
<evidence type="ECO:0000256" key="6">
    <source>
        <dbReference type="ARBA" id="ARBA00022723"/>
    </source>
</evidence>
<feature type="binding site" evidence="13">
    <location>
        <position position="39"/>
    </location>
    <ligand>
        <name>Ca(2+)</name>
        <dbReference type="ChEBI" id="CHEBI:29108"/>
        <label>2</label>
    </ligand>
</feature>
<dbReference type="SUPFAM" id="SSF48113">
    <property type="entry name" value="Heme-dependent peroxidases"/>
    <property type="match status" value="1"/>
</dbReference>
<sequence length="255" mass="28484">MSLDYNLPVPFEGTDEQLRLFQSRKFDATDLVALSGEHTFGRSHCPITIDTNPPIDPNFKKQLEATCPNDQSLNTINLDITRRTKFDNMYYINLLNHQGVFPSDQDLASHPTTKEIVNLFASNQNEFSNKFANAFVKVSQLSVLIGNQGEIRKSCFAPSNRQSNNGVCGRRDDGKGIWRLTSFYGYPNGVGDMLLGTSFGCCPNRPLILGTFLVISTTSWMQVRNVVGQDRSNQLINGFCLAVMNYGLSDVHVED</sequence>
<dbReference type="GO" id="GO:0140825">
    <property type="term" value="F:lactoperoxidase activity"/>
    <property type="evidence" value="ECO:0007669"/>
    <property type="project" value="UniProtKB-EC"/>
</dbReference>
<dbReference type="GO" id="GO:0004601">
    <property type="term" value="F:peroxidase activity"/>
    <property type="evidence" value="ECO:0000318"/>
    <property type="project" value="GO_Central"/>
</dbReference>
<dbReference type="EnsemblPlants" id="AES97670">
    <property type="protein sequence ID" value="AES97670"/>
    <property type="gene ID" value="MTR_5g058120"/>
</dbReference>
<dbReference type="Gene3D" id="1.10.520.10">
    <property type="match status" value="1"/>
</dbReference>
<reference evidence="17 19" key="1">
    <citation type="journal article" date="2011" name="Nature">
        <title>The Medicago genome provides insight into the evolution of rhizobial symbioses.</title>
        <authorList>
            <person name="Young N.D."/>
            <person name="Debelle F."/>
            <person name="Oldroyd G.E."/>
            <person name="Geurts R."/>
            <person name="Cannon S.B."/>
            <person name="Udvardi M.K."/>
            <person name="Benedito V.A."/>
            <person name="Mayer K.F."/>
            <person name="Gouzy J."/>
            <person name="Schoof H."/>
            <person name="Van de Peer Y."/>
            <person name="Proost S."/>
            <person name="Cook D.R."/>
            <person name="Meyers B.C."/>
            <person name="Spannagl M."/>
            <person name="Cheung F."/>
            <person name="De Mita S."/>
            <person name="Krishnakumar V."/>
            <person name="Gundlach H."/>
            <person name="Zhou S."/>
            <person name="Mudge J."/>
            <person name="Bharti A.K."/>
            <person name="Murray J.D."/>
            <person name="Naoumkina M.A."/>
            <person name="Rosen B."/>
            <person name="Silverstein K.A."/>
            <person name="Tang H."/>
            <person name="Rombauts S."/>
            <person name="Zhao P.X."/>
            <person name="Zhou P."/>
            <person name="Barbe V."/>
            <person name="Bardou P."/>
            <person name="Bechner M."/>
            <person name="Bellec A."/>
            <person name="Berger A."/>
            <person name="Berges H."/>
            <person name="Bidwell S."/>
            <person name="Bisseling T."/>
            <person name="Choisne N."/>
            <person name="Couloux A."/>
            <person name="Denny R."/>
            <person name="Deshpande S."/>
            <person name="Dai X."/>
            <person name="Doyle J.J."/>
            <person name="Dudez A.M."/>
            <person name="Farmer A.D."/>
            <person name="Fouteau S."/>
            <person name="Franken C."/>
            <person name="Gibelin C."/>
            <person name="Gish J."/>
            <person name="Goldstein S."/>
            <person name="Gonzalez A.J."/>
            <person name="Green P.J."/>
            <person name="Hallab A."/>
            <person name="Hartog M."/>
            <person name="Hua A."/>
            <person name="Humphray S.J."/>
            <person name="Jeong D.H."/>
            <person name="Jing Y."/>
            <person name="Jocker A."/>
            <person name="Kenton S.M."/>
            <person name="Kim D.J."/>
            <person name="Klee K."/>
            <person name="Lai H."/>
            <person name="Lang C."/>
            <person name="Lin S."/>
            <person name="Macmil S.L."/>
            <person name="Magdelenat G."/>
            <person name="Matthews L."/>
            <person name="McCorrison J."/>
            <person name="Monaghan E.L."/>
            <person name="Mun J.H."/>
            <person name="Najar F.Z."/>
            <person name="Nicholson C."/>
            <person name="Noirot C."/>
            <person name="O'Bleness M."/>
            <person name="Paule C.R."/>
            <person name="Poulain J."/>
            <person name="Prion F."/>
            <person name="Qin B."/>
            <person name="Qu C."/>
            <person name="Retzel E.F."/>
            <person name="Riddle C."/>
            <person name="Sallet E."/>
            <person name="Samain S."/>
            <person name="Samson N."/>
            <person name="Sanders I."/>
            <person name="Saurat O."/>
            <person name="Scarpelli C."/>
            <person name="Schiex T."/>
            <person name="Segurens B."/>
            <person name="Severin A.J."/>
            <person name="Sherrier D.J."/>
            <person name="Shi R."/>
            <person name="Sims S."/>
            <person name="Singer S.R."/>
            <person name="Sinharoy S."/>
            <person name="Sterck L."/>
            <person name="Viollet A."/>
            <person name="Wang B.B."/>
            <person name="Wang K."/>
            <person name="Wang M."/>
            <person name="Wang X."/>
            <person name="Warfsmann J."/>
            <person name="Weissenbach J."/>
            <person name="White D.D."/>
            <person name="White J.D."/>
            <person name="Wiley G.B."/>
            <person name="Wincker P."/>
            <person name="Xing Y."/>
            <person name="Yang L."/>
            <person name="Yao Z."/>
            <person name="Ying F."/>
            <person name="Zhai J."/>
            <person name="Zhou L."/>
            <person name="Zuber A."/>
            <person name="Denarie J."/>
            <person name="Dixon R.A."/>
            <person name="May G.D."/>
            <person name="Schwartz D.C."/>
            <person name="Rogers J."/>
            <person name="Quetier F."/>
            <person name="Town C.D."/>
            <person name="Roe B.A."/>
        </authorList>
    </citation>
    <scope>NUCLEOTIDE SEQUENCE [LARGE SCALE GENOMIC DNA]</scope>
    <source>
        <strain evidence="17">A17</strain>
        <strain evidence="18 19">cv. Jemalong A17</strain>
    </source>
</reference>
<evidence type="ECO:0000259" key="16">
    <source>
        <dbReference type="PROSITE" id="PS50873"/>
    </source>
</evidence>
<reference evidence="18" key="3">
    <citation type="submission" date="2015-04" db="UniProtKB">
        <authorList>
            <consortium name="EnsemblPlants"/>
        </authorList>
    </citation>
    <scope>IDENTIFICATION</scope>
    <source>
        <strain evidence="18">cv. Jemalong A17</strain>
    </source>
</reference>
<keyword evidence="5" id="KW-0349">Heme</keyword>
<dbReference type="Proteomes" id="UP000002051">
    <property type="component" value="Chromosome 5"/>
</dbReference>
<keyword evidence="4 17" id="KW-0575">Peroxidase</keyword>
<dbReference type="EMBL" id="CM001221">
    <property type="protein sequence ID" value="AES97670.1"/>
    <property type="molecule type" value="Genomic_DNA"/>
</dbReference>
<dbReference type="PROSITE" id="PS50873">
    <property type="entry name" value="PEROXIDASE_4"/>
    <property type="match status" value="1"/>
</dbReference>
<dbReference type="PRINTS" id="PR00458">
    <property type="entry name" value="PEROXIDASE"/>
</dbReference>
<comment type="function">
    <text evidence="2">Removal of H(2)O(2), oxidation of toxic reductants, biosynthesis and degradation of lignin, suberization, auxin catabolism, response to environmental stresses such as wounding, pathogen attack and oxidative stress. These functions might be dependent on each isozyme/isoform in each plant tissue.</text>
</comment>
<dbReference type="InterPro" id="IPR000823">
    <property type="entry name" value="Peroxidase_pln"/>
</dbReference>
<evidence type="ECO:0000256" key="14">
    <source>
        <dbReference type="PIRSR" id="PIRSR600823-5"/>
    </source>
</evidence>
<dbReference type="InterPro" id="IPR010255">
    <property type="entry name" value="Haem_peroxidase_sf"/>
</dbReference>
<keyword evidence="11" id="KW-0325">Glycoprotein</keyword>
<keyword evidence="9 13" id="KW-0408">Iron</keyword>
<evidence type="ECO:0000256" key="12">
    <source>
        <dbReference type="PIRSR" id="PIRSR600823-2"/>
    </source>
</evidence>
<evidence type="ECO:0000313" key="18">
    <source>
        <dbReference type="EnsemblPlants" id="AES97670"/>
    </source>
</evidence>
<feature type="binding site" evidence="12">
    <location>
        <position position="8"/>
    </location>
    <ligand>
        <name>substrate</name>
    </ligand>
</feature>
<keyword evidence="7 13" id="KW-0106">Calcium</keyword>
<evidence type="ECO:0000256" key="8">
    <source>
        <dbReference type="ARBA" id="ARBA00023002"/>
    </source>
</evidence>
<dbReference type="STRING" id="3880.G7JXB4"/>
<evidence type="ECO:0000256" key="10">
    <source>
        <dbReference type="ARBA" id="ARBA00023157"/>
    </source>
</evidence>
<dbReference type="PaxDb" id="3880-AES97670"/>
<dbReference type="PANTHER" id="PTHR31517:SF48">
    <property type="entry name" value="PEROXIDASE 16-RELATED"/>
    <property type="match status" value="1"/>
</dbReference>
<dbReference type="Gene3D" id="1.10.420.10">
    <property type="entry name" value="Peroxidase, domain 2"/>
    <property type="match status" value="1"/>
</dbReference>
<accession>G7JXB4</accession>
<keyword evidence="8" id="KW-0560">Oxidoreductase</keyword>
<evidence type="ECO:0000256" key="15">
    <source>
        <dbReference type="RuleBase" id="RU004241"/>
    </source>
</evidence>
<dbReference type="eggNOG" id="ENOG502QT8W">
    <property type="taxonomic scope" value="Eukaryota"/>
</dbReference>
<dbReference type="GO" id="GO:0020037">
    <property type="term" value="F:heme binding"/>
    <property type="evidence" value="ECO:0007669"/>
    <property type="project" value="InterPro"/>
</dbReference>
<dbReference type="PRINTS" id="PR00461">
    <property type="entry name" value="PLPEROXIDASE"/>
</dbReference>
<dbReference type="PANTHER" id="PTHR31517">
    <property type="match status" value="1"/>
</dbReference>
<evidence type="ECO:0000313" key="19">
    <source>
        <dbReference type="Proteomes" id="UP000002051"/>
    </source>
</evidence>
<protein>
    <recommendedName>
        <fullName evidence="3">peroxidase</fullName>
        <ecNumber evidence="3">1.11.1.7</ecNumber>
    </recommendedName>
</protein>
<comment type="similarity">
    <text evidence="15">Belongs to the peroxidase family.</text>
</comment>
<keyword evidence="6 13" id="KW-0479">Metal-binding</keyword>
<evidence type="ECO:0000256" key="5">
    <source>
        <dbReference type="ARBA" id="ARBA00022617"/>
    </source>
</evidence>
<feature type="binding site" description="axial binding residue" evidence="13">
    <location>
        <position position="38"/>
    </location>
    <ligand>
        <name>heme b</name>
        <dbReference type="ChEBI" id="CHEBI:60344"/>
    </ligand>
    <ligandPart>
        <name>Fe</name>
        <dbReference type="ChEBI" id="CHEBI:18248"/>
    </ligandPart>
</feature>
<comment type="catalytic activity">
    <reaction evidence="1">
        <text>2 a phenolic donor + H2O2 = 2 a phenolic radical donor + 2 H2O</text>
        <dbReference type="Rhea" id="RHEA:56136"/>
        <dbReference type="ChEBI" id="CHEBI:15377"/>
        <dbReference type="ChEBI" id="CHEBI:16240"/>
        <dbReference type="ChEBI" id="CHEBI:139520"/>
        <dbReference type="ChEBI" id="CHEBI:139521"/>
        <dbReference type="EC" id="1.11.1.7"/>
    </reaction>
</comment>
<gene>
    <name evidence="17" type="ordered locus">MTR_5g058120</name>
</gene>
<feature type="binding site" evidence="13">
    <location>
        <position position="79"/>
    </location>
    <ligand>
        <name>Ca(2+)</name>
        <dbReference type="ChEBI" id="CHEBI:29108"/>
        <label>2</label>
    </ligand>
</feature>
<dbReference type="EC" id="1.11.1.7" evidence="3"/>
<dbReference type="Pfam" id="PF00141">
    <property type="entry name" value="peroxidase"/>
    <property type="match status" value="1"/>
</dbReference>
<proteinExistence type="inferred from homology"/>
<dbReference type="GO" id="GO:0006979">
    <property type="term" value="P:response to oxidative stress"/>
    <property type="evidence" value="ECO:0007669"/>
    <property type="project" value="InterPro"/>
</dbReference>
<evidence type="ECO:0000256" key="9">
    <source>
        <dbReference type="ARBA" id="ARBA00023004"/>
    </source>
</evidence>
<feature type="domain" description="Plant heme peroxidase family profile" evidence="16">
    <location>
        <begin position="1"/>
        <end position="159"/>
    </location>
</feature>
<dbReference type="HOGENOM" id="CLU_1091382_0_0_1"/>
<dbReference type="GO" id="GO:0009505">
    <property type="term" value="C:plant-type cell wall"/>
    <property type="evidence" value="ECO:0000318"/>
    <property type="project" value="GO_Central"/>
</dbReference>
<comment type="cofactor">
    <cofactor evidence="13">
        <name>heme b</name>
        <dbReference type="ChEBI" id="CHEBI:60344"/>
    </cofactor>
    <text evidence="13">Binds 1 heme b (iron(II)-protoporphyrin IX) group per subunit.</text>
</comment>
<evidence type="ECO:0000256" key="11">
    <source>
        <dbReference type="ARBA" id="ARBA00023180"/>
    </source>
</evidence>
<dbReference type="InterPro" id="IPR002016">
    <property type="entry name" value="Haem_peroxidase"/>
</dbReference>
<dbReference type="GO" id="GO:0006950">
    <property type="term" value="P:response to stress"/>
    <property type="evidence" value="ECO:0000318"/>
    <property type="project" value="GO_Central"/>
</dbReference>
<organism evidence="17 19">
    <name type="scientific">Medicago truncatula</name>
    <name type="common">Barrel medic</name>
    <name type="synonym">Medicago tribuloides</name>
    <dbReference type="NCBI Taxonomy" id="3880"/>
    <lineage>
        <taxon>Eukaryota</taxon>
        <taxon>Viridiplantae</taxon>
        <taxon>Streptophyta</taxon>
        <taxon>Embryophyta</taxon>
        <taxon>Tracheophyta</taxon>
        <taxon>Spermatophyta</taxon>
        <taxon>Magnoliopsida</taxon>
        <taxon>eudicotyledons</taxon>
        <taxon>Gunneridae</taxon>
        <taxon>Pentapetalae</taxon>
        <taxon>rosids</taxon>
        <taxon>fabids</taxon>
        <taxon>Fabales</taxon>
        <taxon>Fabaceae</taxon>
        <taxon>Papilionoideae</taxon>
        <taxon>50 kb inversion clade</taxon>
        <taxon>NPAAA clade</taxon>
        <taxon>Hologalegina</taxon>
        <taxon>IRL clade</taxon>
        <taxon>Trifolieae</taxon>
        <taxon>Medicago</taxon>
    </lineage>
</organism>
<evidence type="ECO:0000256" key="2">
    <source>
        <dbReference type="ARBA" id="ARBA00002322"/>
    </source>
</evidence>
<reference evidence="17 19" key="2">
    <citation type="journal article" date="2014" name="BMC Genomics">
        <title>An improved genome release (version Mt4.0) for the model legume Medicago truncatula.</title>
        <authorList>
            <person name="Tang H."/>
            <person name="Krishnakumar V."/>
            <person name="Bidwell S."/>
            <person name="Rosen B."/>
            <person name="Chan A."/>
            <person name="Zhou S."/>
            <person name="Gentzbittel L."/>
            <person name="Childs K.L."/>
            <person name="Yandell M."/>
            <person name="Gundlach H."/>
            <person name="Mayer K.F."/>
            <person name="Schwartz D.C."/>
            <person name="Town C.D."/>
        </authorList>
    </citation>
    <scope>GENOME REANNOTATION</scope>
    <source>
        <strain evidence="18 19">cv. Jemalong A17</strain>
    </source>
</reference>
<evidence type="ECO:0000256" key="4">
    <source>
        <dbReference type="ARBA" id="ARBA00022559"/>
    </source>
</evidence>
<feature type="binding site" evidence="13">
    <location>
        <position position="87"/>
    </location>
    <ligand>
        <name>Ca(2+)</name>
        <dbReference type="ChEBI" id="CHEBI:29108"/>
        <label>2</label>
    </ligand>
</feature>
<dbReference type="FunFam" id="1.10.420.10:FF:000006">
    <property type="entry name" value="Peroxidase"/>
    <property type="match status" value="1"/>
</dbReference>
<dbReference type="GO" id="GO:0046872">
    <property type="term" value="F:metal ion binding"/>
    <property type="evidence" value="ECO:0007669"/>
    <property type="project" value="UniProtKB-KW"/>
</dbReference>
<keyword evidence="10 14" id="KW-1015">Disulfide bond</keyword>
<keyword evidence="19" id="KW-1185">Reference proteome</keyword>
<evidence type="ECO:0000256" key="1">
    <source>
        <dbReference type="ARBA" id="ARBA00000189"/>
    </source>
</evidence>
<evidence type="ECO:0000256" key="3">
    <source>
        <dbReference type="ARBA" id="ARBA00012313"/>
    </source>
</evidence>
<comment type="cofactor">
    <cofactor evidence="13">
        <name>Ca(2+)</name>
        <dbReference type="ChEBI" id="CHEBI:29108"/>
    </cofactor>
    <text evidence="13">Binds 2 calcium ions per subunit.</text>
</comment>
<evidence type="ECO:0000256" key="7">
    <source>
        <dbReference type="ARBA" id="ARBA00022837"/>
    </source>
</evidence>
<name>G7JXB4_MEDTR</name>
<evidence type="ECO:0000256" key="13">
    <source>
        <dbReference type="PIRSR" id="PIRSR600823-3"/>
    </source>
</evidence>
<feature type="disulfide bond" evidence="14">
    <location>
        <begin position="45"/>
        <end position="67"/>
    </location>
</feature>